<evidence type="ECO:0000313" key="4">
    <source>
        <dbReference type="Proteomes" id="UP000034024"/>
    </source>
</evidence>
<proteinExistence type="predicted"/>
<protein>
    <recommendedName>
        <fullName evidence="5">Outer membrane protein beta-barrel domain-containing protein</fullName>
    </recommendedName>
</protein>
<name>A0A0F7JRX1_9DEIO</name>
<keyword evidence="2" id="KW-0732">Signal</keyword>
<accession>A0A0F7JRX1</accession>
<evidence type="ECO:0000256" key="2">
    <source>
        <dbReference type="SAM" id="SignalP"/>
    </source>
</evidence>
<evidence type="ECO:0008006" key="5">
    <source>
        <dbReference type="Google" id="ProtNLM"/>
    </source>
</evidence>
<feature type="chain" id="PRO_5002517230" description="Outer membrane protein beta-barrel domain-containing protein" evidence="2">
    <location>
        <begin position="20"/>
        <end position="157"/>
    </location>
</feature>
<sequence length="157" mass="15860">MKKVILATLCLTVLSSAGASEKVGAYLFGVQYQRDTNATDALRFGLGLPFAGVFVGGGAVALSGDAAFLRHTAPATELVQPYYGGGLGLGTVFATSGGTTAGGVSLYPHVLGGANFNVTSQLSLFAEGSVGLDAWIGTGSAVTFGYGVRLGVNYTIR</sequence>
<dbReference type="AlphaFoldDB" id="A0A0F7JRX1"/>
<evidence type="ECO:0000256" key="1">
    <source>
        <dbReference type="SAM" id="Phobius"/>
    </source>
</evidence>
<evidence type="ECO:0000313" key="3">
    <source>
        <dbReference type="EMBL" id="AKH18477.1"/>
    </source>
</evidence>
<dbReference type="KEGG" id="dch:SY84_09795"/>
<keyword evidence="4" id="KW-1185">Reference proteome</keyword>
<dbReference type="PATRIC" id="fig|1309411.5.peg.1988"/>
<dbReference type="OrthoDB" id="72317at2"/>
<dbReference type="RefSeq" id="WP_046845109.1">
    <property type="nucleotide sequence ID" value="NZ_BMHJ01000022.1"/>
</dbReference>
<gene>
    <name evidence="3" type="ORF">SY84_09795</name>
</gene>
<feature type="transmembrane region" description="Helical" evidence="1">
    <location>
        <begin position="43"/>
        <end position="62"/>
    </location>
</feature>
<organism evidence="3 4">
    <name type="scientific">Deinococcus soli</name>
    <name type="common">ex Cha et al. 2016</name>
    <dbReference type="NCBI Taxonomy" id="1309411"/>
    <lineage>
        <taxon>Bacteria</taxon>
        <taxon>Thermotogati</taxon>
        <taxon>Deinococcota</taxon>
        <taxon>Deinococci</taxon>
        <taxon>Deinococcales</taxon>
        <taxon>Deinococcaceae</taxon>
        <taxon>Deinococcus</taxon>
    </lineage>
</organism>
<feature type="signal peptide" evidence="2">
    <location>
        <begin position="1"/>
        <end position="19"/>
    </location>
</feature>
<keyword evidence="1" id="KW-0812">Transmembrane</keyword>
<keyword evidence="1" id="KW-0472">Membrane</keyword>
<keyword evidence="1" id="KW-1133">Transmembrane helix</keyword>
<reference evidence="3 4" key="1">
    <citation type="submission" date="2015-01" db="EMBL/GenBank/DDBJ databases">
        <title>Deinococcus soli/N5/whole genome sequencing.</title>
        <authorList>
            <person name="Kim M.K."/>
            <person name="Srinivasan S."/>
            <person name="Lee J.-J."/>
        </authorList>
    </citation>
    <scope>NUCLEOTIDE SEQUENCE [LARGE SCALE GENOMIC DNA]</scope>
    <source>
        <strain evidence="3 4">N5</strain>
    </source>
</reference>
<dbReference type="EMBL" id="CP011389">
    <property type="protein sequence ID" value="AKH18477.1"/>
    <property type="molecule type" value="Genomic_DNA"/>
</dbReference>
<dbReference type="Proteomes" id="UP000034024">
    <property type="component" value="Chromosome"/>
</dbReference>